<dbReference type="OrthoDB" id="6443879at2"/>
<feature type="transmembrane region" description="Helical" evidence="1">
    <location>
        <begin position="105"/>
        <end position="124"/>
    </location>
</feature>
<keyword evidence="1" id="KW-0472">Membrane</keyword>
<evidence type="ECO:0000256" key="1">
    <source>
        <dbReference type="SAM" id="Phobius"/>
    </source>
</evidence>
<dbReference type="AlphaFoldDB" id="A0A2S5KK58"/>
<dbReference type="EMBL" id="PRLP01000106">
    <property type="protein sequence ID" value="PPC75201.1"/>
    <property type="molecule type" value="Genomic_DNA"/>
</dbReference>
<evidence type="ECO:0000313" key="3">
    <source>
        <dbReference type="Proteomes" id="UP000238196"/>
    </source>
</evidence>
<reference evidence="2 3" key="1">
    <citation type="submission" date="2018-02" db="EMBL/GenBank/DDBJ databases">
        <title>novel marine gammaproteobacteria from coastal saline agro ecosystem.</title>
        <authorList>
            <person name="Krishnan R."/>
            <person name="Ramesh Kumar N."/>
        </authorList>
    </citation>
    <scope>NUCLEOTIDE SEQUENCE [LARGE SCALE GENOMIC DNA]</scope>
    <source>
        <strain evidence="2 3">228</strain>
    </source>
</reference>
<organism evidence="2 3">
    <name type="scientific">Proteobacteria bacterium 228</name>
    <dbReference type="NCBI Taxonomy" id="2083153"/>
    <lineage>
        <taxon>Bacteria</taxon>
        <taxon>Pseudomonadati</taxon>
        <taxon>Pseudomonadota</taxon>
    </lineage>
</organism>
<feature type="transmembrane region" description="Helical" evidence="1">
    <location>
        <begin position="21"/>
        <end position="41"/>
    </location>
</feature>
<gene>
    <name evidence="2" type="ORF">C4K68_21410</name>
</gene>
<name>A0A2S5KK58_9PROT</name>
<protein>
    <recommendedName>
        <fullName evidence="4">DUF340 domain-containing protein</fullName>
    </recommendedName>
</protein>
<dbReference type="Proteomes" id="UP000238196">
    <property type="component" value="Unassembled WGS sequence"/>
</dbReference>
<keyword evidence="1" id="KW-1133">Transmembrane helix</keyword>
<proteinExistence type="predicted"/>
<evidence type="ECO:0000313" key="2">
    <source>
        <dbReference type="EMBL" id="PPC75201.1"/>
    </source>
</evidence>
<keyword evidence="1" id="KW-0812">Transmembrane</keyword>
<sequence>MNPSSTGAVADPAAQEQKLSLAEHAVVLVIVCAIALIANWAGQGTALLTALPGMLIIYAIVMAGLLLTKVMPFYLPSVAWVSLVSMAVTLPVTPGSEWLLGHLKAINFLSMVTPVLAYAGLAISRQEVSIFKASGIKIVLVSLLVFAGTYLGSAVIAQLML</sequence>
<accession>A0A2S5KK58</accession>
<feature type="transmembrane region" description="Helical" evidence="1">
    <location>
        <begin position="47"/>
        <end position="66"/>
    </location>
</feature>
<evidence type="ECO:0008006" key="4">
    <source>
        <dbReference type="Google" id="ProtNLM"/>
    </source>
</evidence>
<feature type="transmembrane region" description="Helical" evidence="1">
    <location>
        <begin position="136"/>
        <end position="160"/>
    </location>
</feature>
<comment type="caution">
    <text evidence="2">The sequence shown here is derived from an EMBL/GenBank/DDBJ whole genome shotgun (WGS) entry which is preliminary data.</text>
</comment>
<feature type="transmembrane region" description="Helical" evidence="1">
    <location>
        <begin position="73"/>
        <end position="93"/>
    </location>
</feature>